<feature type="domain" description="Protein kinase" evidence="18">
    <location>
        <begin position="1160"/>
        <end position="1431"/>
    </location>
</feature>
<evidence type="ECO:0000256" key="6">
    <source>
        <dbReference type="ARBA" id="ARBA00022741"/>
    </source>
</evidence>
<keyword evidence="5" id="KW-0677">Repeat</keyword>
<comment type="catalytic activity">
    <reaction evidence="14">
        <text>L-tyrosyl-[protein] + ATP = O-phospho-L-tyrosyl-[protein] + ADP + H(+)</text>
        <dbReference type="Rhea" id="RHEA:10596"/>
        <dbReference type="Rhea" id="RHEA-COMP:10136"/>
        <dbReference type="Rhea" id="RHEA-COMP:20101"/>
        <dbReference type="ChEBI" id="CHEBI:15378"/>
        <dbReference type="ChEBI" id="CHEBI:30616"/>
        <dbReference type="ChEBI" id="CHEBI:46858"/>
        <dbReference type="ChEBI" id="CHEBI:61978"/>
        <dbReference type="ChEBI" id="CHEBI:456216"/>
        <dbReference type="EC" id="2.7.10.1"/>
    </reaction>
</comment>
<keyword evidence="4 17" id="KW-0812">Transmembrane</keyword>
<evidence type="ECO:0000256" key="14">
    <source>
        <dbReference type="ARBA" id="ARBA00051243"/>
    </source>
</evidence>
<evidence type="ECO:0000256" key="3">
    <source>
        <dbReference type="ARBA" id="ARBA00022679"/>
    </source>
</evidence>
<feature type="region of interest" description="Disordered" evidence="16">
    <location>
        <begin position="1041"/>
        <end position="1060"/>
    </location>
</feature>
<name>A0A2B4RFT1_STYPI</name>
<dbReference type="PANTHER" id="PTHR24416:SF621">
    <property type="entry name" value="TYROSINE KINASE RECEPTOR CAD96CA"/>
    <property type="match status" value="1"/>
</dbReference>
<feature type="domain" description="Eph LBD" evidence="20">
    <location>
        <begin position="1"/>
        <end position="162"/>
    </location>
</feature>
<evidence type="ECO:0000259" key="20">
    <source>
        <dbReference type="PROSITE" id="PS51550"/>
    </source>
</evidence>
<keyword evidence="6 15" id="KW-0547">Nucleotide-binding</keyword>
<dbReference type="SMART" id="SM00219">
    <property type="entry name" value="TyrKc"/>
    <property type="match status" value="2"/>
</dbReference>
<dbReference type="GO" id="GO:0043235">
    <property type="term" value="C:receptor complex"/>
    <property type="evidence" value="ECO:0007669"/>
    <property type="project" value="TreeGrafter"/>
</dbReference>
<dbReference type="GO" id="GO:0007169">
    <property type="term" value="P:cell surface receptor protein tyrosine kinase signaling pathway"/>
    <property type="evidence" value="ECO:0007669"/>
    <property type="project" value="TreeGrafter"/>
</dbReference>
<evidence type="ECO:0000256" key="8">
    <source>
        <dbReference type="ARBA" id="ARBA00022840"/>
    </source>
</evidence>
<comment type="subcellular location">
    <subcellularLocation>
        <location evidence="1">Membrane</location>
        <topology evidence="1">Single-pass type I membrane protein</topology>
    </subcellularLocation>
</comment>
<evidence type="ECO:0000256" key="13">
    <source>
        <dbReference type="ARBA" id="ARBA00023180"/>
    </source>
</evidence>
<dbReference type="EC" id="2.7.10.1" evidence="2"/>
<dbReference type="Pfam" id="PF01404">
    <property type="entry name" value="Ephrin_lbd"/>
    <property type="match status" value="2"/>
</dbReference>
<dbReference type="PROSITE" id="PS00107">
    <property type="entry name" value="PROTEIN_KINASE_ATP"/>
    <property type="match status" value="1"/>
</dbReference>
<keyword evidence="8 15" id="KW-0067">ATP-binding</keyword>
<evidence type="ECO:0000256" key="11">
    <source>
        <dbReference type="ARBA" id="ARBA00023137"/>
    </source>
</evidence>
<dbReference type="GO" id="GO:0005524">
    <property type="term" value="F:ATP binding"/>
    <property type="evidence" value="ECO:0007669"/>
    <property type="project" value="UniProtKB-UniRule"/>
</dbReference>
<dbReference type="PROSITE" id="PS51550">
    <property type="entry name" value="EPH_LBD"/>
    <property type="match status" value="2"/>
</dbReference>
<keyword evidence="3" id="KW-0808">Transferase</keyword>
<keyword evidence="12 21" id="KW-0675">Receptor</keyword>
<dbReference type="SMART" id="SM00615">
    <property type="entry name" value="EPH_lbd"/>
    <property type="match status" value="1"/>
</dbReference>
<dbReference type="InterPro" id="IPR020635">
    <property type="entry name" value="Tyr_kinase_cat_dom"/>
</dbReference>
<evidence type="ECO:0000256" key="2">
    <source>
        <dbReference type="ARBA" id="ARBA00011902"/>
    </source>
</evidence>
<dbReference type="PROSITE" id="PS00109">
    <property type="entry name" value="PROTEIN_KINASE_TYR"/>
    <property type="match status" value="2"/>
</dbReference>
<protein>
    <recommendedName>
        <fullName evidence="2">receptor protein-tyrosine kinase</fullName>
        <ecNumber evidence="2">2.7.10.1</ecNumber>
    </recommendedName>
</protein>
<dbReference type="PROSITE" id="PS50011">
    <property type="entry name" value="PROTEIN_KINASE_DOM"/>
    <property type="match status" value="2"/>
</dbReference>
<keyword evidence="7 21" id="KW-0418">Kinase</keyword>
<evidence type="ECO:0000259" key="18">
    <source>
        <dbReference type="PROSITE" id="PS50011"/>
    </source>
</evidence>
<evidence type="ECO:0000256" key="12">
    <source>
        <dbReference type="ARBA" id="ARBA00023170"/>
    </source>
</evidence>
<dbReference type="InterPro" id="IPR017441">
    <property type="entry name" value="Protein_kinase_ATP_BS"/>
</dbReference>
<accession>A0A2B4RFT1</accession>
<feature type="domain" description="Eph LBD" evidence="20">
    <location>
        <begin position="641"/>
        <end position="850"/>
    </location>
</feature>
<dbReference type="SMART" id="SM00060">
    <property type="entry name" value="FN3"/>
    <property type="match status" value="2"/>
</dbReference>
<dbReference type="SUPFAM" id="SSF49265">
    <property type="entry name" value="Fibronectin type III"/>
    <property type="match status" value="2"/>
</dbReference>
<keyword evidence="13" id="KW-0325">Glycoprotein</keyword>
<feature type="domain" description="Protein kinase" evidence="18">
    <location>
        <begin position="366"/>
        <end position="806"/>
    </location>
</feature>
<keyword evidence="11" id="KW-0829">Tyrosine-protein kinase</keyword>
<evidence type="ECO:0000313" key="21">
    <source>
        <dbReference type="EMBL" id="PFX17224.1"/>
    </source>
</evidence>
<dbReference type="SUPFAM" id="SSF49785">
    <property type="entry name" value="Galactose-binding domain-like"/>
    <property type="match status" value="2"/>
</dbReference>
<dbReference type="InterPro" id="IPR008266">
    <property type="entry name" value="Tyr_kinase_AS"/>
</dbReference>
<organism evidence="21 22">
    <name type="scientific">Stylophora pistillata</name>
    <name type="common">Smooth cauliflower coral</name>
    <dbReference type="NCBI Taxonomy" id="50429"/>
    <lineage>
        <taxon>Eukaryota</taxon>
        <taxon>Metazoa</taxon>
        <taxon>Cnidaria</taxon>
        <taxon>Anthozoa</taxon>
        <taxon>Hexacorallia</taxon>
        <taxon>Scleractinia</taxon>
        <taxon>Astrocoeniina</taxon>
        <taxon>Pocilloporidae</taxon>
        <taxon>Stylophora</taxon>
    </lineage>
</organism>
<feature type="compositionally biased region" description="Basic and acidic residues" evidence="16">
    <location>
        <begin position="1047"/>
        <end position="1060"/>
    </location>
</feature>
<evidence type="ECO:0000256" key="16">
    <source>
        <dbReference type="SAM" id="MobiDB-lite"/>
    </source>
</evidence>
<dbReference type="SUPFAM" id="SSF56112">
    <property type="entry name" value="Protein kinase-like (PK-like)"/>
    <property type="match status" value="2"/>
</dbReference>
<dbReference type="GO" id="GO:0004714">
    <property type="term" value="F:transmembrane receptor protein tyrosine kinase activity"/>
    <property type="evidence" value="ECO:0007669"/>
    <property type="project" value="UniProtKB-EC"/>
</dbReference>
<reference evidence="22" key="1">
    <citation type="journal article" date="2017" name="bioRxiv">
        <title>Comparative analysis of the genomes of Stylophora pistillata and Acropora digitifera provides evidence for extensive differences between species of corals.</title>
        <authorList>
            <person name="Voolstra C.R."/>
            <person name="Li Y."/>
            <person name="Liew Y.J."/>
            <person name="Baumgarten S."/>
            <person name="Zoccola D."/>
            <person name="Flot J.-F."/>
            <person name="Tambutte S."/>
            <person name="Allemand D."/>
            <person name="Aranda M."/>
        </authorList>
    </citation>
    <scope>NUCLEOTIDE SEQUENCE [LARGE SCALE GENOMIC DNA]</scope>
</reference>
<dbReference type="PANTHER" id="PTHR24416">
    <property type="entry name" value="TYROSINE-PROTEIN KINASE RECEPTOR"/>
    <property type="match status" value="1"/>
</dbReference>
<dbReference type="CDD" id="cd00063">
    <property type="entry name" value="FN3"/>
    <property type="match status" value="2"/>
</dbReference>
<dbReference type="Pfam" id="PF00041">
    <property type="entry name" value="fn3"/>
    <property type="match status" value="2"/>
</dbReference>
<evidence type="ECO:0000256" key="15">
    <source>
        <dbReference type="PROSITE-ProRule" id="PRU10141"/>
    </source>
</evidence>
<evidence type="ECO:0000259" key="19">
    <source>
        <dbReference type="PROSITE" id="PS50853"/>
    </source>
</evidence>
<evidence type="ECO:0000256" key="5">
    <source>
        <dbReference type="ARBA" id="ARBA00022737"/>
    </source>
</evidence>
<dbReference type="Gene3D" id="2.60.40.1770">
    <property type="entry name" value="ephrin a2 ectodomain"/>
    <property type="match status" value="2"/>
</dbReference>
<dbReference type="FunFam" id="1.10.510.10:FF:000554">
    <property type="entry name" value="Predicted protein"/>
    <property type="match status" value="2"/>
</dbReference>
<feature type="transmembrane region" description="Helical" evidence="17">
    <location>
        <begin position="655"/>
        <end position="676"/>
    </location>
</feature>
<dbReference type="PROSITE" id="PS50853">
    <property type="entry name" value="FN3"/>
    <property type="match status" value="1"/>
</dbReference>
<evidence type="ECO:0000256" key="10">
    <source>
        <dbReference type="ARBA" id="ARBA00023136"/>
    </source>
</evidence>
<dbReference type="Pfam" id="PF25599">
    <property type="entry name" value="Ephrin_CRD"/>
    <property type="match status" value="1"/>
</dbReference>
<keyword evidence="9 17" id="KW-1133">Transmembrane helix</keyword>
<dbReference type="GO" id="GO:0005886">
    <property type="term" value="C:plasma membrane"/>
    <property type="evidence" value="ECO:0007669"/>
    <property type="project" value="TreeGrafter"/>
</dbReference>
<dbReference type="PRINTS" id="PR00109">
    <property type="entry name" value="TYRKINASE"/>
</dbReference>
<dbReference type="InterPro" id="IPR003961">
    <property type="entry name" value="FN3_dom"/>
</dbReference>
<dbReference type="Proteomes" id="UP000225706">
    <property type="component" value="Unassembled WGS sequence"/>
</dbReference>
<evidence type="ECO:0000256" key="17">
    <source>
        <dbReference type="SAM" id="Phobius"/>
    </source>
</evidence>
<comment type="caution">
    <text evidence="21">The sequence shown here is derived from an EMBL/GenBank/DDBJ whole genome shotgun (WGS) entry which is preliminary data.</text>
</comment>
<dbReference type="Gene3D" id="2.60.120.260">
    <property type="entry name" value="Galactose-binding domain-like"/>
    <property type="match status" value="2"/>
</dbReference>
<evidence type="ECO:0000256" key="4">
    <source>
        <dbReference type="ARBA" id="ARBA00022692"/>
    </source>
</evidence>
<keyword evidence="22" id="KW-1185">Reference proteome</keyword>
<evidence type="ECO:0000313" key="22">
    <source>
        <dbReference type="Proteomes" id="UP000225706"/>
    </source>
</evidence>
<dbReference type="InterPro" id="IPR001090">
    <property type="entry name" value="Ephrin_rcpt_lig-bd_dom"/>
</dbReference>
<sequence>MKYNLEPPGKILYWKRSTDFRNEKPQYTTCVIRGKQPNSWLKSNPIIVPSIVKKVGITVTFRTRDCKKLGGDNFCTDYLDFYLHQSGNPTVPDPLQNNASYEKIAEIHNAAATIFGNHPTTTKTFDVDVKGNYIVLALHDQGSCSVIYSVTVSYYVCPEFTVASGLVSLPRSWAPANKSVPIQGSCVSNAVYKQGILTMDCQSDGVWNISSLNGRCICREDSGKSGGECKDCEKNKYNDQNGFNCTVIPSAPGIVQVIVVNQSALELKWQPPALTGDQTEVFYDVECRKPCVGEKNSICLDNNESCGTDVIFKPKNDGLNTTCVTIGNLSSFVNYTMKIYARNRVSDLAKRKHGIEANFAAITVRTNGPQVFGRGPTGPLRQESKVTMHLKIIYGLASLSALCIVSFVSYIIYNRWNRLRNAQLTLTSVEVNEVNAKKKDLQDMLTELDLMKTLKPHPHVVELIGYCIEKDPLLIVLEYLPYGDLLGYLLKSRGIEDIKNTREKKPSSSLTKEDLLRFVWMIADGMSYLSRMKIVHRDLSARNVLVGDNKVCKISDFGLARGLREDVYTRKTEARLPARWMPPESLLYGESSTKSDIWSYGIVMWEVFTIGESPYPGVKSGEIADLLQTGYRMPKPPHISQELIMLALVRPMDHLWSHFLAILILIALASSDQGVLIDKPECDSCSWNWTILQTAVPGYTGWYEKHSSPRYLSCINNLNASTSRPNSWLRSDKIAVNEAKRLDVTVRYLIIDCSFLGENGEDKCVNAIDLYVNQSNQDILDKSNYPNPLSHTTAYEKIAELGDPTNVEISKTISVAVKGKFIFLAFHNNGACSILYSVKVSYNFCPEKTFSDKLLVLPRTAAPVNVLDISRVERRCKENAVHLSGSLNAYCNSSGQWNKTSVEGRCICKEDLENVEGKCQGIPSAPRNIRVAFVNQSVVEITWLPPADTGDQSLVSYDVECLIRKVCINTACLYEPCGSDVTYRPKNKGLEVSHVALEGLSSKVNYTLRIYSKNRVSEVATRRYGVEGNFEAVNLRMKDSAPSTKGLKTEGHENRGNDHQGKRLLIVTHSHSCADKESVLRNAWENRYRHQRNRDRLEEPKTAESTGIMGEEVQRAESTGTLGVELETAESLTSAYDNVAMWTVADSENVDGFRLIRDQIKTVRFLGSGNFGQVYQAVYGPLRSEVAVKSLKDDATKKDLKDMLTELDLMKSLKPHPHVVRLIGCCTEKDPIMIVVEYLPYGDLLGYLRKSRGIEDTYNTGEKRPSSTLTEKDLLSFAWMIADGMSYLSTKKVVHRDLAARNVLVGDNKVCKISDFGLARGLEGDIYMRKAKARLPIKWMPPESLLYGTSTTMSDVWSYGIVMWEVFTIGESPYPGRTKSEIAGLLVKGYRMPKLTHISQELYSIMTMCWQEKPQERPTFQWLCSAVKKLLHDRKKHLNLEVYDTKDYVNFDMMAGND</sequence>
<dbReference type="InterPro" id="IPR001245">
    <property type="entry name" value="Ser-Thr/Tyr_kinase_cat_dom"/>
</dbReference>
<dbReference type="Gene3D" id="2.60.40.10">
    <property type="entry name" value="Immunoglobulins"/>
    <property type="match status" value="2"/>
</dbReference>
<dbReference type="InterPro" id="IPR013783">
    <property type="entry name" value="Ig-like_fold"/>
</dbReference>
<keyword evidence="10 17" id="KW-0472">Membrane</keyword>
<feature type="domain" description="Fibronectin type-III" evidence="19">
    <location>
        <begin position="251"/>
        <end position="369"/>
    </location>
</feature>
<evidence type="ECO:0000256" key="1">
    <source>
        <dbReference type="ARBA" id="ARBA00004479"/>
    </source>
</evidence>
<dbReference type="InterPro" id="IPR011009">
    <property type="entry name" value="Kinase-like_dom_sf"/>
</dbReference>
<feature type="binding site" evidence="15">
    <location>
        <position position="1189"/>
    </location>
    <ligand>
        <name>ATP</name>
        <dbReference type="ChEBI" id="CHEBI:30616"/>
    </ligand>
</feature>
<dbReference type="InterPro" id="IPR008979">
    <property type="entry name" value="Galactose-bd-like_sf"/>
</dbReference>
<dbReference type="Gene3D" id="1.10.510.10">
    <property type="entry name" value="Transferase(Phosphotransferase) domain 1"/>
    <property type="match status" value="2"/>
</dbReference>
<dbReference type="Pfam" id="PF07714">
    <property type="entry name" value="PK_Tyr_Ser-Thr"/>
    <property type="match status" value="2"/>
</dbReference>
<dbReference type="OrthoDB" id="5962987at2759"/>
<dbReference type="EMBL" id="LSMT01000488">
    <property type="protein sequence ID" value="PFX17224.1"/>
    <property type="molecule type" value="Genomic_DNA"/>
</dbReference>
<evidence type="ECO:0000256" key="7">
    <source>
        <dbReference type="ARBA" id="ARBA00022777"/>
    </source>
</evidence>
<gene>
    <name evidence="21" type="primary">Cad96Ca</name>
    <name evidence="21" type="ORF">AWC38_SpisGene18468</name>
</gene>
<dbReference type="Gene3D" id="3.30.200.20">
    <property type="entry name" value="Phosphorylase Kinase, domain 1"/>
    <property type="match status" value="1"/>
</dbReference>
<evidence type="ECO:0000256" key="9">
    <source>
        <dbReference type="ARBA" id="ARBA00022989"/>
    </source>
</evidence>
<dbReference type="InterPro" id="IPR050122">
    <property type="entry name" value="RTK"/>
</dbReference>
<dbReference type="CDD" id="cd00192">
    <property type="entry name" value="PTKc"/>
    <property type="match status" value="2"/>
</dbReference>
<feature type="transmembrane region" description="Helical" evidence="17">
    <location>
        <begin position="392"/>
        <end position="413"/>
    </location>
</feature>
<dbReference type="InterPro" id="IPR036116">
    <property type="entry name" value="FN3_sf"/>
</dbReference>
<dbReference type="InterPro" id="IPR000719">
    <property type="entry name" value="Prot_kinase_dom"/>
</dbReference>
<proteinExistence type="predicted"/>